<dbReference type="Gene3D" id="1.25.40.10">
    <property type="entry name" value="Tetratricopeptide repeat domain"/>
    <property type="match status" value="5"/>
</dbReference>
<dbReference type="InterPro" id="IPR052943">
    <property type="entry name" value="TMTC_O-mannosyl-trnsfr"/>
</dbReference>
<reference evidence="3" key="1">
    <citation type="submission" date="2016-10" db="EMBL/GenBank/DDBJ databases">
        <title>Sequence of Gallionella enrichment culture.</title>
        <authorList>
            <person name="Poehlein A."/>
            <person name="Muehling M."/>
            <person name="Daniel R."/>
        </authorList>
    </citation>
    <scope>NUCLEOTIDE SEQUENCE</scope>
</reference>
<evidence type="ECO:0000256" key="2">
    <source>
        <dbReference type="ARBA" id="ARBA00022803"/>
    </source>
</evidence>
<proteinExistence type="predicted"/>
<dbReference type="Pfam" id="PF07719">
    <property type="entry name" value="TPR_2"/>
    <property type="match status" value="1"/>
</dbReference>
<dbReference type="PROSITE" id="PS50005">
    <property type="entry name" value="TPR"/>
    <property type="match status" value="7"/>
</dbReference>
<dbReference type="Pfam" id="PF14559">
    <property type="entry name" value="TPR_19"/>
    <property type="match status" value="1"/>
</dbReference>
<dbReference type="Gene3D" id="3.40.50.2000">
    <property type="entry name" value="Glycogen Phosphorylase B"/>
    <property type="match status" value="1"/>
</dbReference>
<dbReference type="PANTHER" id="PTHR44809:SF1">
    <property type="entry name" value="PROTEIN O-MANNOSYL-TRANSFERASE TMTC1"/>
    <property type="match status" value="1"/>
</dbReference>
<dbReference type="Pfam" id="PF00515">
    <property type="entry name" value="TPR_1"/>
    <property type="match status" value="1"/>
</dbReference>
<dbReference type="SMART" id="SM00028">
    <property type="entry name" value="TPR"/>
    <property type="match status" value="10"/>
</dbReference>
<accession>A0A1J5Q726</accession>
<keyword evidence="2" id="KW-0802">TPR repeat</keyword>
<dbReference type="InterPro" id="IPR019734">
    <property type="entry name" value="TPR_rpt"/>
</dbReference>
<keyword evidence="1" id="KW-0677">Repeat</keyword>
<dbReference type="AlphaFoldDB" id="A0A1J5Q726"/>
<dbReference type="EMBL" id="MLJW01001297">
    <property type="protein sequence ID" value="OIQ78986.1"/>
    <property type="molecule type" value="Genomic_DNA"/>
</dbReference>
<dbReference type="Pfam" id="PF13432">
    <property type="entry name" value="TPR_16"/>
    <property type="match status" value="2"/>
</dbReference>
<gene>
    <name evidence="3" type="primary">yrrB_24</name>
    <name evidence="3" type="ORF">GALL_393000</name>
</gene>
<comment type="caution">
    <text evidence="3">The sequence shown here is derived from an EMBL/GenBank/DDBJ whole genome shotgun (WGS) entry which is preliminary data.</text>
</comment>
<dbReference type="InterPro" id="IPR011990">
    <property type="entry name" value="TPR-like_helical_dom_sf"/>
</dbReference>
<organism evidence="3">
    <name type="scientific">mine drainage metagenome</name>
    <dbReference type="NCBI Taxonomy" id="410659"/>
    <lineage>
        <taxon>unclassified sequences</taxon>
        <taxon>metagenomes</taxon>
        <taxon>ecological metagenomes</taxon>
    </lineage>
</organism>
<dbReference type="PANTHER" id="PTHR44809">
    <property type="match status" value="1"/>
</dbReference>
<sequence>MNSTASEALSRGLAAHRAGRLEEARRLYESALSASPNNPDVLHLYGVLLGALGDSTRGAAMLRRAIALQPRFAAAHFNLGCLLQRSGANDQAEAAFRAAIAVQPKFSEALLNLGNILLTKGAAAEAIRVLSRATALNPGMAAAHHSMGLAHEATGAIAESIASFTAEATLAQGSPDALTALADRLLARADAANAASAYRRALAFAPNRSELHCNLGNALRLLGALVEAEAAYRAALALNPASAPVLNNLGIVLQEQGRVDEAIEAFNRARDADPGYAEALNSLAPALQLRGRLDEAAEACLAALRLEPRKADAHCNLGNVRLAQNRLEDAIAEFRTALEIDPSNASYAKNLSYALLTAGDFSEAWPLFDARWSATMKKAVRPFQSRPRWSGAEPIDGHTFFVHSEQGLGDTLQFMRYVPLLAARGAQVVFEVQSALADLLHDFDGAQRVIARGDPIPEFDLHCPLLSLPAAFGTALATIPAKVPYLRADPTRFESWTSRLAGLPARARVGVVWAGNPNHGNDHNRSIPFAAFRTILDHPGVTFISLQKEIRAPELDAVSAQTFPFDPGIELHSFADTAALVAALDAVITVDTSIAHLAGALGKPTWILLPFAPDWRWMLERSDTPWYPTARLYRQPHPGDWTTPLGAVREALDGLVQGMPDCA</sequence>
<dbReference type="PROSITE" id="PS50293">
    <property type="entry name" value="TPR_REGION"/>
    <property type="match status" value="2"/>
</dbReference>
<evidence type="ECO:0000313" key="3">
    <source>
        <dbReference type="EMBL" id="OIQ78986.1"/>
    </source>
</evidence>
<dbReference type="InterPro" id="IPR013105">
    <property type="entry name" value="TPR_2"/>
</dbReference>
<protein>
    <submittedName>
        <fullName evidence="3">TPR repeat-containing protein YrrB</fullName>
    </submittedName>
</protein>
<dbReference type="SUPFAM" id="SSF53756">
    <property type="entry name" value="UDP-Glycosyltransferase/glycogen phosphorylase"/>
    <property type="match status" value="1"/>
</dbReference>
<name>A0A1J5Q726_9ZZZZ</name>
<dbReference type="SUPFAM" id="SSF48452">
    <property type="entry name" value="TPR-like"/>
    <property type="match status" value="3"/>
</dbReference>
<evidence type="ECO:0000256" key="1">
    <source>
        <dbReference type="ARBA" id="ARBA00022737"/>
    </source>
</evidence>